<protein>
    <submittedName>
        <fullName evidence="3">Uncharacterized protein</fullName>
    </submittedName>
</protein>
<sequence>MSGGDYIDSTAHAATLSSAMDDFEKALTYRWRELVTEKIYALEHDYPVRIRRSMSPHNSEPMWEYWSAAAVHHMRGPQGGCAYVDWVRGGQEGSLGSVTCDGKTGATEEVDVVGPSGQMETVPPYIDCGMGKVLAQVEDWAWGEREHVYYQLPLFDTHDVGAIKKAHDDFIKVGKQLGLEAASGSADVGTFTPTSERELVATVEDLAGERGEGQDWWAGWTGLAASRAKAGFFASVAPTMNNQSGIVGSLANLYSARAAIIEKGRNDALYWIQWATKSLKEEEATSTNLVPGWKTVQALGTAISISGGWTGVGGAVGASVILVGFLGENLMGEVKQEGYKHEVVDVVEQLNTKIDALNDEITDLELDYSGVVGSLRTTMFGIHSYNLELYDLTQNDPQGDDEDEKDGYTAHVDDILKIGQACYEAGEAYAELLPTLSGTFEADASLADKDGSPTETDTLLIETRDRLEEFMKTSSARYLLAGDQVKKAAEAYAEAEEDQKAAFDRIMADWEDADVGDYQDDVDFDPEEAARETERTGFDPYEDHPARGGAEPGAGDGEEYETDKDS</sequence>
<feature type="compositionally biased region" description="Acidic residues" evidence="2">
    <location>
        <begin position="556"/>
        <end position="566"/>
    </location>
</feature>
<dbReference type="RefSeq" id="WP_005445053.1">
    <property type="nucleotide sequence ID" value="NZ_CM001466.1"/>
</dbReference>
<feature type="region of interest" description="Disordered" evidence="2">
    <location>
        <begin position="514"/>
        <end position="566"/>
    </location>
</feature>
<evidence type="ECO:0000313" key="4">
    <source>
        <dbReference type="Proteomes" id="UP000004705"/>
    </source>
</evidence>
<keyword evidence="4" id="KW-1185">Reference proteome</keyword>
<evidence type="ECO:0000256" key="2">
    <source>
        <dbReference type="SAM" id="MobiDB-lite"/>
    </source>
</evidence>
<evidence type="ECO:0000256" key="1">
    <source>
        <dbReference type="SAM" id="Coils"/>
    </source>
</evidence>
<dbReference type="HOGENOM" id="CLU_528586_0_0_11"/>
<feature type="coiled-coil region" evidence="1">
    <location>
        <begin position="340"/>
        <end position="367"/>
    </location>
</feature>
<name>H8G524_9PSEU</name>
<dbReference type="Proteomes" id="UP000004705">
    <property type="component" value="Chromosome"/>
</dbReference>
<dbReference type="AlphaFoldDB" id="H8G524"/>
<feature type="compositionally biased region" description="Basic and acidic residues" evidence="2">
    <location>
        <begin position="528"/>
        <end position="546"/>
    </location>
</feature>
<organism evidence="3 4">
    <name type="scientific">Saccharomonospora azurea NA-128</name>
    <dbReference type="NCBI Taxonomy" id="882081"/>
    <lineage>
        <taxon>Bacteria</taxon>
        <taxon>Bacillati</taxon>
        <taxon>Actinomycetota</taxon>
        <taxon>Actinomycetes</taxon>
        <taxon>Pseudonocardiales</taxon>
        <taxon>Pseudonocardiaceae</taxon>
        <taxon>Saccharomonospora</taxon>
    </lineage>
</organism>
<evidence type="ECO:0000313" key="3">
    <source>
        <dbReference type="EMBL" id="EHY91203.1"/>
    </source>
</evidence>
<accession>H8G524</accession>
<feature type="compositionally biased region" description="Acidic residues" evidence="2">
    <location>
        <begin position="514"/>
        <end position="527"/>
    </location>
</feature>
<proteinExistence type="predicted"/>
<gene>
    <name evidence="3" type="ORF">SacazDRAFT_04363</name>
</gene>
<dbReference type="EMBL" id="CM001466">
    <property type="protein sequence ID" value="EHY91203.1"/>
    <property type="molecule type" value="Genomic_DNA"/>
</dbReference>
<keyword evidence="1" id="KW-0175">Coiled coil</keyword>
<reference evidence="3 4" key="1">
    <citation type="journal article" date="2012" name="Stand. Genomic Sci.">
        <title>Genome sequence of the soil bacterium Saccharomonospora azurea type strain (NA-128(T)).</title>
        <authorList>
            <person name="Klenk H.P."/>
            <person name="Held B."/>
            <person name="Lucas S."/>
            <person name="Lapidus A."/>
            <person name="Copeland A."/>
            <person name="Hammon N."/>
            <person name="Pitluck S."/>
            <person name="Goodwin L.A."/>
            <person name="Han C."/>
            <person name="Tapia R."/>
            <person name="Brambilla E.M."/>
            <person name="Potter G."/>
            <person name="Land M."/>
            <person name="Ivanova N."/>
            <person name="Rohde M."/>
            <person name="Goker M."/>
            <person name="Detter J.C."/>
            <person name="Kyrpides N.C."/>
            <person name="Woyke T."/>
        </authorList>
    </citation>
    <scope>NUCLEOTIDE SEQUENCE [LARGE SCALE GENOMIC DNA]</scope>
    <source>
        <strain evidence="3 4">NA-128</strain>
    </source>
</reference>